<dbReference type="Pfam" id="PF00596">
    <property type="entry name" value="Aldolase_II"/>
    <property type="match status" value="1"/>
</dbReference>
<evidence type="ECO:0000313" key="3">
    <source>
        <dbReference type="EMBL" id="QYD73614.1"/>
    </source>
</evidence>
<dbReference type="PANTHER" id="PTHR10672:SF3">
    <property type="entry name" value="PROTEIN HU-LI TAI SHAO"/>
    <property type="match status" value="1"/>
</dbReference>
<evidence type="ECO:0000259" key="2">
    <source>
        <dbReference type="SMART" id="SM01007"/>
    </source>
</evidence>
<gene>
    <name evidence="3" type="ORF">KZJ38_28820</name>
</gene>
<dbReference type="InterPro" id="IPR051017">
    <property type="entry name" value="Aldolase-II_Adducin_sf"/>
</dbReference>
<sequence>MIMKTAHLDKDELMRHAANRMDTELAGHSRSLRETVALTCNILFRHGHDSGLAGQITALLPDGSGHYLTQRLGLGFDEIDVANLLVVDRDLNVIEGQGMPNPANRFHSWIYDRRPDVRCIVHTHPLHTSALSMLGEPLAIAHMDSCMLYGEVAWLPEWPGVPVGNDEGKIISEVLGGRKAALLAHHGLVVAGSSVEEACVIAVQFERAARLHLLARAAGEIKKIPDALAKEAHDWILTDRRSKALFDYYARGLIRYG</sequence>
<feature type="domain" description="Class II aldolase/adducin N-terminal" evidence="2">
    <location>
        <begin position="34"/>
        <end position="213"/>
    </location>
</feature>
<proteinExistence type="inferred from homology"/>
<dbReference type="EMBL" id="CP080096">
    <property type="protein sequence ID" value="QYD73614.1"/>
    <property type="molecule type" value="Genomic_DNA"/>
</dbReference>
<comment type="similarity">
    <text evidence="1">Belongs to the aldolase class II family.</text>
</comment>
<dbReference type="PANTHER" id="PTHR10672">
    <property type="entry name" value="ADDUCIN"/>
    <property type="match status" value="1"/>
</dbReference>
<organism evidence="3 4">
    <name type="scientific">Paraburkholderia edwinii</name>
    <dbReference type="NCBI Taxonomy" id="2861782"/>
    <lineage>
        <taxon>Bacteria</taxon>
        <taxon>Pseudomonadati</taxon>
        <taxon>Pseudomonadota</taxon>
        <taxon>Betaproteobacteria</taxon>
        <taxon>Burkholderiales</taxon>
        <taxon>Burkholderiaceae</taxon>
        <taxon>Paraburkholderia</taxon>
    </lineage>
</organism>
<reference evidence="3 4" key="1">
    <citation type="submission" date="2021-07" db="EMBL/GenBank/DDBJ databases">
        <title>Paraburkholderia edwinii protects Aspergillus sp. from phenazines by acting as a toxin sponge.</title>
        <authorList>
            <person name="Dahlstrom K.M."/>
            <person name="Newman D.K."/>
        </authorList>
    </citation>
    <scope>NUCLEOTIDE SEQUENCE [LARGE SCALE GENOMIC DNA]</scope>
    <source>
        <strain evidence="3 4">Pe01</strain>
    </source>
</reference>
<keyword evidence="4" id="KW-1185">Reference proteome</keyword>
<name>A0ABX8V2Z8_9BURK</name>
<dbReference type="SMART" id="SM01007">
    <property type="entry name" value="Aldolase_II"/>
    <property type="match status" value="1"/>
</dbReference>
<dbReference type="SUPFAM" id="SSF53639">
    <property type="entry name" value="AraD/HMP-PK domain-like"/>
    <property type="match status" value="1"/>
</dbReference>
<accession>A0ABX8V2Z8</accession>
<dbReference type="EC" id="4.1.2.-" evidence="3"/>
<dbReference type="InterPro" id="IPR036409">
    <property type="entry name" value="Aldolase_II/adducin_N_sf"/>
</dbReference>
<dbReference type="Gene3D" id="3.40.225.10">
    <property type="entry name" value="Class II aldolase/adducin N-terminal domain"/>
    <property type="match status" value="1"/>
</dbReference>
<evidence type="ECO:0000313" key="4">
    <source>
        <dbReference type="Proteomes" id="UP000826462"/>
    </source>
</evidence>
<dbReference type="InterPro" id="IPR001303">
    <property type="entry name" value="Aldolase_II/adducin_N"/>
</dbReference>
<dbReference type="NCBIfam" id="NF005484">
    <property type="entry name" value="PRK07090.1"/>
    <property type="match status" value="1"/>
</dbReference>
<dbReference type="GO" id="GO:0016829">
    <property type="term" value="F:lyase activity"/>
    <property type="evidence" value="ECO:0007669"/>
    <property type="project" value="UniProtKB-KW"/>
</dbReference>
<dbReference type="Proteomes" id="UP000826462">
    <property type="component" value="Chromosome 2"/>
</dbReference>
<keyword evidence="3" id="KW-0456">Lyase</keyword>
<evidence type="ECO:0000256" key="1">
    <source>
        <dbReference type="ARBA" id="ARBA00037961"/>
    </source>
</evidence>
<protein>
    <submittedName>
        <fullName evidence="3">Aldolase</fullName>
        <ecNumber evidence="3">4.1.2.-</ecNumber>
    </submittedName>
</protein>